<dbReference type="NCBIfam" id="TIGR01764">
    <property type="entry name" value="excise"/>
    <property type="match status" value="1"/>
</dbReference>
<dbReference type="CDD" id="cd04762">
    <property type="entry name" value="HTH_MerR-trunc"/>
    <property type="match status" value="1"/>
</dbReference>
<reference evidence="2" key="2">
    <citation type="submission" date="2020-09" db="EMBL/GenBank/DDBJ databases">
        <authorList>
            <person name="Sun Q."/>
            <person name="Ohkuma M."/>
        </authorList>
    </citation>
    <scope>NUCLEOTIDE SEQUENCE</scope>
    <source>
        <strain evidence="2">JCM 19831</strain>
    </source>
</reference>
<evidence type="ECO:0000259" key="1">
    <source>
        <dbReference type="Pfam" id="PF12728"/>
    </source>
</evidence>
<gene>
    <name evidence="2" type="ORF">GCM10007977_064190</name>
</gene>
<reference evidence="2" key="1">
    <citation type="journal article" date="2014" name="Int. J. Syst. Evol. Microbiol.">
        <title>Complete genome sequence of Corynebacterium casei LMG S-19264T (=DSM 44701T), isolated from a smear-ripened cheese.</title>
        <authorList>
            <consortium name="US DOE Joint Genome Institute (JGI-PGF)"/>
            <person name="Walter F."/>
            <person name="Albersmeier A."/>
            <person name="Kalinowski J."/>
            <person name="Ruckert C."/>
        </authorList>
    </citation>
    <scope>NUCLEOTIDE SEQUENCE</scope>
    <source>
        <strain evidence="2">JCM 19831</strain>
    </source>
</reference>
<keyword evidence="3" id="KW-1185">Reference proteome</keyword>
<sequence>MTRRKVEDLLMPAQVAALFRVSPKTVTRWARAGKLSAIKTLGGHRRFKAAEVRALLAGAEGQRALERGE</sequence>
<dbReference type="EMBL" id="BMPI01000035">
    <property type="protein sequence ID" value="GGM53756.1"/>
    <property type="molecule type" value="Genomic_DNA"/>
</dbReference>
<evidence type="ECO:0000313" key="3">
    <source>
        <dbReference type="Proteomes" id="UP000642070"/>
    </source>
</evidence>
<dbReference type="SUPFAM" id="SSF46955">
    <property type="entry name" value="Putative DNA-binding domain"/>
    <property type="match status" value="1"/>
</dbReference>
<dbReference type="InterPro" id="IPR041657">
    <property type="entry name" value="HTH_17"/>
</dbReference>
<protein>
    <submittedName>
        <fullName evidence="2">DNA-binding protein</fullName>
    </submittedName>
</protein>
<organism evidence="2 3">
    <name type="scientific">Dactylosporangium sucinum</name>
    <dbReference type="NCBI Taxonomy" id="1424081"/>
    <lineage>
        <taxon>Bacteria</taxon>
        <taxon>Bacillati</taxon>
        <taxon>Actinomycetota</taxon>
        <taxon>Actinomycetes</taxon>
        <taxon>Micromonosporales</taxon>
        <taxon>Micromonosporaceae</taxon>
        <taxon>Dactylosporangium</taxon>
    </lineage>
</organism>
<dbReference type="GO" id="GO:0003677">
    <property type="term" value="F:DNA binding"/>
    <property type="evidence" value="ECO:0007669"/>
    <property type="project" value="UniProtKB-KW"/>
</dbReference>
<dbReference type="AlphaFoldDB" id="A0A917U2L3"/>
<evidence type="ECO:0000313" key="2">
    <source>
        <dbReference type="EMBL" id="GGM53756.1"/>
    </source>
</evidence>
<dbReference type="InterPro" id="IPR009061">
    <property type="entry name" value="DNA-bd_dom_put_sf"/>
</dbReference>
<accession>A0A917U2L3</accession>
<keyword evidence="2" id="KW-0238">DNA-binding</keyword>
<dbReference type="NCBIfam" id="NF033787">
    <property type="entry name" value="HTH_BldC"/>
    <property type="match status" value="1"/>
</dbReference>
<dbReference type="RefSeq" id="WP_190253725.1">
    <property type="nucleotide sequence ID" value="NZ_BMPI01000035.1"/>
</dbReference>
<dbReference type="Gene3D" id="1.10.1660.10">
    <property type="match status" value="1"/>
</dbReference>
<dbReference type="Pfam" id="PF12728">
    <property type="entry name" value="HTH_17"/>
    <property type="match status" value="1"/>
</dbReference>
<feature type="domain" description="Helix-turn-helix" evidence="1">
    <location>
        <begin position="12"/>
        <end position="57"/>
    </location>
</feature>
<dbReference type="Proteomes" id="UP000642070">
    <property type="component" value="Unassembled WGS sequence"/>
</dbReference>
<comment type="caution">
    <text evidence="2">The sequence shown here is derived from an EMBL/GenBank/DDBJ whole genome shotgun (WGS) entry which is preliminary data.</text>
</comment>
<name>A0A917U2L3_9ACTN</name>
<dbReference type="InterPro" id="IPR048048">
    <property type="entry name" value="BldC-like"/>
</dbReference>
<proteinExistence type="predicted"/>
<dbReference type="InterPro" id="IPR010093">
    <property type="entry name" value="SinI_DNA-bd"/>
</dbReference>